<feature type="region of interest" description="Disordered" evidence="1">
    <location>
        <begin position="68"/>
        <end position="112"/>
    </location>
</feature>
<dbReference type="STRING" id="166423.A0A0M9A9L6"/>
<dbReference type="Proteomes" id="UP000053105">
    <property type="component" value="Unassembled WGS sequence"/>
</dbReference>
<dbReference type="InterPro" id="IPR035892">
    <property type="entry name" value="C2_domain_sf"/>
</dbReference>
<evidence type="ECO:0000256" key="1">
    <source>
        <dbReference type="SAM" id="MobiDB-lite"/>
    </source>
</evidence>
<sequence>MELPMVMSHMKPRAGSLASLGHMPPTLVLSIDKWGLDDAHKDKHHKVYSADFKVSLFMHRMGSNISQAVPTTTNRTGEGIQIGMGGQDTPSESSEADSSECDTTGDTTGDEDGESAVAVHTLVSTKELVSEKLQRVYSHMGIKVEVVIGKAPIM</sequence>
<accession>A0A0M9A9L6</accession>
<proteinExistence type="predicted"/>
<dbReference type="AlphaFoldDB" id="A0A0M9A9L6"/>
<name>A0A0M9A9L6_9HYME</name>
<reference evidence="2 3" key="1">
    <citation type="submission" date="2015-07" db="EMBL/GenBank/DDBJ databases">
        <title>The genome of Melipona quadrifasciata.</title>
        <authorList>
            <person name="Pan H."/>
            <person name="Kapheim K."/>
        </authorList>
    </citation>
    <scope>NUCLEOTIDE SEQUENCE [LARGE SCALE GENOMIC DNA]</scope>
    <source>
        <strain evidence="2">0111107301</strain>
        <tissue evidence="2">Whole body</tissue>
    </source>
</reference>
<protein>
    <submittedName>
        <fullName evidence="2">Uncharacterized protein</fullName>
    </submittedName>
</protein>
<dbReference type="OrthoDB" id="16692at2759"/>
<dbReference type="SUPFAM" id="SSF49562">
    <property type="entry name" value="C2 domain (Calcium/lipid-binding domain, CaLB)"/>
    <property type="match status" value="1"/>
</dbReference>
<gene>
    <name evidence="2" type="ORF">WN51_06459</name>
</gene>
<dbReference type="EMBL" id="KQ435709">
    <property type="protein sequence ID" value="KOX80045.1"/>
    <property type="molecule type" value="Genomic_DNA"/>
</dbReference>
<evidence type="ECO:0000313" key="3">
    <source>
        <dbReference type="Proteomes" id="UP000053105"/>
    </source>
</evidence>
<evidence type="ECO:0000313" key="2">
    <source>
        <dbReference type="EMBL" id="KOX80045.1"/>
    </source>
</evidence>
<organism evidence="2 3">
    <name type="scientific">Melipona quadrifasciata</name>
    <dbReference type="NCBI Taxonomy" id="166423"/>
    <lineage>
        <taxon>Eukaryota</taxon>
        <taxon>Metazoa</taxon>
        <taxon>Ecdysozoa</taxon>
        <taxon>Arthropoda</taxon>
        <taxon>Hexapoda</taxon>
        <taxon>Insecta</taxon>
        <taxon>Pterygota</taxon>
        <taxon>Neoptera</taxon>
        <taxon>Endopterygota</taxon>
        <taxon>Hymenoptera</taxon>
        <taxon>Apocrita</taxon>
        <taxon>Aculeata</taxon>
        <taxon>Apoidea</taxon>
        <taxon>Anthophila</taxon>
        <taxon>Apidae</taxon>
        <taxon>Melipona</taxon>
    </lineage>
</organism>
<dbReference type="Gene3D" id="2.60.40.1110">
    <property type="match status" value="1"/>
</dbReference>
<keyword evidence="3" id="KW-1185">Reference proteome</keyword>